<dbReference type="OMA" id="DHGMDEN"/>
<feature type="transmembrane region" description="Helical" evidence="12">
    <location>
        <begin position="848"/>
        <end position="871"/>
    </location>
</feature>
<feature type="transmembrane region" description="Helical" evidence="12">
    <location>
        <begin position="877"/>
        <end position="895"/>
    </location>
</feature>
<comment type="similarity">
    <text evidence="3">Belongs to the PIGG/PIGN/PIGO family. PIGO subfamily.</text>
</comment>
<dbReference type="GO" id="GO:0006506">
    <property type="term" value="P:GPI anchor biosynthetic process"/>
    <property type="evidence" value="ECO:0007669"/>
    <property type="project" value="UniProtKB-KW"/>
</dbReference>
<dbReference type="EMBL" id="JAPDFW010000027">
    <property type="protein sequence ID" value="KAJ5079562.1"/>
    <property type="molecule type" value="Genomic_DNA"/>
</dbReference>
<keyword evidence="10" id="KW-0325">Glycoprotein</keyword>
<evidence type="ECO:0000256" key="10">
    <source>
        <dbReference type="ARBA" id="ARBA00023180"/>
    </source>
</evidence>
<dbReference type="InterPro" id="IPR017850">
    <property type="entry name" value="Alkaline_phosphatase_core_sf"/>
</dbReference>
<evidence type="ECO:0000256" key="3">
    <source>
        <dbReference type="ARBA" id="ARBA00008695"/>
    </source>
</evidence>
<evidence type="ECO:0000256" key="2">
    <source>
        <dbReference type="ARBA" id="ARBA00004687"/>
    </source>
</evidence>
<feature type="transmembrane region" description="Helical" evidence="12">
    <location>
        <begin position="664"/>
        <end position="680"/>
    </location>
</feature>
<feature type="coiled-coil region" evidence="11">
    <location>
        <begin position="794"/>
        <end position="828"/>
    </location>
</feature>
<keyword evidence="4" id="KW-0337">GPI-anchor biosynthesis</keyword>
<evidence type="ECO:0000313" key="13">
    <source>
        <dbReference type="EMBL" id="KAJ5079562.1"/>
    </source>
</evidence>
<feature type="transmembrane region" description="Helical" evidence="12">
    <location>
        <begin position="635"/>
        <end position="652"/>
    </location>
</feature>
<dbReference type="InterPro" id="IPR002591">
    <property type="entry name" value="Phosphodiest/P_Trfase"/>
</dbReference>
<feature type="transmembrane region" description="Helical" evidence="12">
    <location>
        <begin position="606"/>
        <end position="629"/>
    </location>
</feature>
<feature type="transmembrane region" description="Helical" evidence="12">
    <location>
        <begin position="700"/>
        <end position="724"/>
    </location>
</feature>
<dbReference type="Proteomes" id="UP001149090">
    <property type="component" value="Unassembled WGS sequence"/>
</dbReference>
<keyword evidence="14" id="KW-1185">Reference proteome</keyword>
<evidence type="ECO:0000256" key="8">
    <source>
        <dbReference type="ARBA" id="ARBA00022989"/>
    </source>
</evidence>
<dbReference type="AlphaFoldDB" id="A0A9Q0LV35"/>
<keyword evidence="7" id="KW-0256">Endoplasmic reticulum</keyword>
<dbReference type="OrthoDB" id="272139at2759"/>
<dbReference type="InterPro" id="IPR037675">
    <property type="entry name" value="PIG-O_N"/>
</dbReference>
<feature type="transmembrane region" description="Helical" evidence="12">
    <location>
        <begin position="1021"/>
        <end position="1041"/>
    </location>
</feature>
<dbReference type="PANTHER" id="PTHR23071">
    <property type="entry name" value="PHOSPHATIDYLINOSITOL GLYCAN"/>
    <property type="match status" value="1"/>
</dbReference>
<dbReference type="GO" id="GO:0051377">
    <property type="term" value="F:mannose-ethanolamine phosphotransferase activity"/>
    <property type="evidence" value="ECO:0007669"/>
    <property type="project" value="InterPro"/>
</dbReference>
<keyword evidence="9 12" id="KW-0472">Membrane</keyword>
<keyword evidence="11" id="KW-0175">Coiled coil</keyword>
<keyword evidence="6 12" id="KW-0812">Transmembrane</keyword>
<keyword evidence="8 12" id="KW-1133">Transmembrane helix</keyword>
<gene>
    <name evidence="13" type="ORF">M0811_14431</name>
</gene>
<feature type="transmembrane region" description="Helical" evidence="12">
    <location>
        <begin position="775"/>
        <end position="793"/>
    </location>
</feature>
<evidence type="ECO:0000256" key="11">
    <source>
        <dbReference type="SAM" id="Coils"/>
    </source>
</evidence>
<evidence type="ECO:0000256" key="7">
    <source>
        <dbReference type="ARBA" id="ARBA00022824"/>
    </source>
</evidence>
<evidence type="ECO:0000256" key="1">
    <source>
        <dbReference type="ARBA" id="ARBA00004477"/>
    </source>
</evidence>
<feature type="transmembrane region" description="Helical" evidence="12">
    <location>
        <begin position="549"/>
        <end position="576"/>
    </location>
</feature>
<dbReference type="PANTHER" id="PTHR23071:SF1">
    <property type="entry name" value="GPI ETHANOLAMINE PHOSPHATE TRANSFERASE 3"/>
    <property type="match status" value="1"/>
</dbReference>
<protein>
    <submittedName>
        <fullName evidence="13">Phosphatidylinositol glycan</fullName>
    </submittedName>
</protein>
<dbReference type="SUPFAM" id="SSF53649">
    <property type="entry name" value="Alkaline phosphatase-like"/>
    <property type="match status" value="1"/>
</dbReference>
<feature type="transmembrane region" description="Helical" evidence="12">
    <location>
        <begin position="1061"/>
        <end position="1080"/>
    </location>
</feature>
<evidence type="ECO:0000313" key="14">
    <source>
        <dbReference type="Proteomes" id="UP001149090"/>
    </source>
</evidence>
<dbReference type="InterPro" id="IPR039524">
    <property type="entry name" value="PIGO/GPI13"/>
</dbReference>
<feature type="transmembrane region" description="Helical" evidence="12">
    <location>
        <begin position="954"/>
        <end position="984"/>
    </location>
</feature>
<feature type="transmembrane region" description="Helical" evidence="12">
    <location>
        <begin position="491"/>
        <end position="513"/>
    </location>
</feature>
<feature type="transmembrane region" description="Helical" evidence="12">
    <location>
        <begin position="5"/>
        <end position="29"/>
    </location>
</feature>
<feature type="transmembrane region" description="Helical" evidence="12">
    <location>
        <begin position="736"/>
        <end position="755"/>
    </location>
</feature>
<name>A0A9Q0LV35_ANAIG</name>
<sequence>MMWNYFLIIVWLIILHSLGLHLFIGGFLLSRSEIPNKSECGNLPKHLIDKKEIKTLINDKKYGLQKGCWFPQKFDKAIFFIIDALRFDMIFSPKTNSDDFEIKSPFQYEPLQVVSQLREEKPLNSLLFKFIADPPTTTMQRLMGLTAGGIPTFFDMRENFQSDEISDDNIISQLQKNNKRITFMGDDTWARLFPNSFTKSFPFDSFNSKDLYTVDNGIKSHLFEEIKMGDFTLLIAHFLGVDHAAHTFTCHSQSMIKKLEEFNQAIKDVIKIMDDSTLLFIFGDHGITIHGDHGGGSSEEVESGLFIYSKKQLLLEKQVFNDGMQPKAIPQIDFVPTFSLLMGLPIPYGNLGKLIPELFQIFSVSDSEESNKLFTNIFLENGLQINAEQVLEYILDYVDFTKAQSFPSYKIQELMNHYNDIFELHHKGRLKLNQNGDILSKQPSDYTDEDKEIIEEMSNLFQDINQKWLSLLEKTFEMCRILWTVFDVNKMISGISIMFLSAFVMLFQWIFSLEISVKKIYSIIAFSLLISGLIYISPTQNLSADKSTLLYPIFNLVDKMSFMYMIIALPSVIYYFKQVYHHLKQNQNQNQNQNQKKKKKSSKFKFFVYFTPFLISIFFSSSLISNSFILKEGNVIIYLISSLLVFVLMIIFHDNPENLTMNKILKTILIIACLKYTSIFTEEREFYDKKSDIQEKIRKFMMDIPLVIILAIFLLVFFLVIRILKKLKTWKKETKKYLSLFGSAPLVLICIYWFVAGTPIEEILGSSLINIFPKSIYILTLIGIIGFVAFPIVHNSEEKENKKFMDLLESLEKEKNNENNENNQNNQNPDSKKSTLKYDEIISKIHPVSLMTSISSTFLLMFLSFSIIITLIVGKYFVAHILCIFLITISLVDITRSKMKSLINFEANPLAKGVENFIVLIVYLLIRHFFFSSSHNMTVTSIKFQVAFIGFDDFNFYVSGLLVVLDTFCSAFLFVPLFPVLFAIPQQIQIRISNMKNDFVKELIQIGKKFDFICSKLKRPFMFLMLLFTLNIALYSMFLAIHRRHLMLWAIFAPRFLFDSLLVFIIDSLVLVVLIILIRIRKRTINFQLTSN</sequence>
<dbReference type="Gene3D" id="3.40.720.10">
    <property type="entry name" value="Alkaline Phosphatase, subunit A"/>
    <property type="match status" value="1"/>
</dbReference>
<comment type="subcellular location">
    <subcellularLocation>
        <location evidence="1">Endoplasmic reticulum membrane</location>
        <topology evidence="1">Multi-pass membrane protein</topology>
    </subcellularLocation>
</comment>
<feature type="transmembrane region" description="Helical" evidence="12">
    <location>
        <begin position="520"/>
        <end position="537"/>
    </location>
</feature>
<keyword evidence="5" id="KW-0808">Transferase</keyword>
<dbReference type="CDD" id="cd16023">
    <property type="entry name" value="GPI_EPT_3"/>
    <property type="match status" value="1"/>
</dbReference>
<feature type="transmembrane region" description="Helical" evidence="12">
    <location>
        <begin position="916"/>
        <end position="934"/>
    </location>
</feature>
<evidence type="ECO:0000256" key="6">
    <source>
        <dbReference type="ARBA" id="ARBA00022692"/>
    </source>
</evidence>
<evidence type="ECO:0000256" key="4">
    <source>
        <dbReference type="ARBA" id="ARBA00022502"/>
    </source>
</evidence>
<comment type="pathway">
    <text evidence="2">Glycolipid biosynthesis; glycosylphosphatidylinositol-anchor biosynthesis.</text>
</comment>
<reference evidence="13" key="1">
    <citation type="submission" date="2022-10" db="EMBL/GenBank/DDBJ databases">
        <title>Novel sulphate-reducing endosymbionts in the free-living metamonad Anaeramoeba.</title>
        <authorList>
            <person name="Jerlstrom-Hultqvist J."/>
            <person name="Cepicka I."/>
            <person name="Gallot-Lavallee L."/>
            <person name="Salas-Leiva D."/>
            <person name="Curtis B.A."/>
            <person name="Zahonova K."/>
            <person name="Pipaliya S."/>
            <person name="Dacks J."/>
            <person name="Roger A.J."/>
        </authorList>
    </citation>
    <scope>NUCLEOTIDE SEQUENCE</scope>
    <source>
        <strain evidence="13">BMAN</strain>
    </source>
</reference>
<dbReference type="Pfam" id="PF01663">
    <property type="entry name" value="Phosphodiest"/>
    <property type="match status" value="1"/>
</dbReference>
<evidence type="ECO:0000256" key="5">
    <source>
        <dbReference type="ARBA" id="ARBA00022679"/>
    </source>
</evidence>
<accession>A0A9Q0LV35</accession>
<comment type="caution">
    <text evidence="13">The sequence shown here is derived from an EMBL/GenBank/DDBJ whole genome shotgun (WGS) entry which is preliminary data.</text>
</comment>
<evidence type="ECO:0000256" key="9">
    <source>
        <dbReference type="ARBA" id="ARBA00023136"/>
    </source>
</evidence>
<proteinExistence type="inferred from homology"/>
<evidence type="ECO:0000256" key="12">
    <source>
        <dbReference type="SAM" id="Phobius"/>
    </source>
</evidence>
<dbReference type="GO" id="GO:0005789">
    <property type="term" value="C:endoplasmic reticulum membrane"/>
    <property type="evidence" value="ECO:0007669"/>
    <property type="project" value="UniProtKB-SubCell"/>
</dbReference>
<organism evidence="13 14">
    <name type="scientific">Anaeramoeba ignava</name>
    <name type="common">Anaerobic marine amoeba</name>
    <dbReference type="NCBI Taxonomy" id="1746090"/>
    <lineage>
        <taxon>Eukaryota</taxon>
        <taxon>Metamonada</taxon>
        <taxon>Anaeramoebidae</taxon>
        <taxon>Anaeramoeba</taxon>
    </lineage>
</organism>